<feature type="binding site" evidence="5">
    <location>
        <position position="152"/>
    </location>
    <ligand>
        <name>phosphoenolpyruvate</name>
        <dbReference type="ChEBI" id="CHEBI:58702"/>
    </ligand>
</feature>
<comment type="similarity">
    <text evidence="5">Belongs to the CofC family.</text>
</comment>
<keyword evidence="4 5" id="KW-0342">GTP-binding</keyword>
<accession>A0A7W4TP96</accession>
<dbReference type="RefSeq" id="WP_041292152.1">
    <property type="nucleotide sequence ID" value="NZ_JACHVY010000002.1"/>
</dbReference>
<dbReference type="Gene3D" id="3.90.550.10">
    <property type="entry name" value="Spore Coat Polysaccharide Biosynthesis Protein SpsA, Chain A"/>
    <property type="match status" value="1"/>
</dbReference>
<dbReference type="UniPathway" id="UPA00071"/>
<dbReference type="EC" id="2.7.7.105" evidence="5"/>
<dbReference type="Proteomes" id="UP000533269">
    <property type="component" value="Unassembled WGS sequence"/>
</dbReference>
<dbReference type="SUPFAM" id="SSF53448">
    <property type="entry name" value="Nucleotide-diphospho-sugar transferases"/>
    <property type="match status" value="1"/>
</dbReference>
<protein>
    <recommendedName>
        <fullName evidence="5">Phosphoenolpyruvate guanylyltransferase</fullName>
        <shortName evidence="5">PEP guanylyltransferase</shortName>
        <ecNumber evidence="5">2.7.7.105</ecNumber>
    </recommendedName>
</protein>
<dbReference type="GO" id="GO:0005525">
    <property type="term" value="F:GTP binding"/>
    <property type="evidence" value="ECO:0007669"/>
    <property type="project" value="UniProtKB-KW"/>
</dbReference>
<dbReference type="AlphaFoldDB" id="A0A7W4TP96"/>
<sequence>MTHVSGWRVVVPVKGGDGAKSRLALPGPARRSLALAMALDCLAVCLRTPGVGLVVCVSDDPEVTAAARSAGAVTVSAGRPGLAAAVEAGVTCLERGPTAVLLGDLPALRAEDLGAALADALARPGPALVTDADGRGSVLLADRDGAPPHRFGPGSARAHLDAGARPLSAALPSLRRDVDTVEDLAEALALGVGPRTREALAAAAIPLT</sequence>
<dbReference type="NCBIfam" id="TIGR03552">
    <property type="entry name" value="F420_cofC"/>
    <property type="match status" value="1"/>
</dbReference>
<evidence type="ECO:0000256" key="2">
    <source>
        <dbReference type="ARBA" id="ARBA00022695"/>
    </source>
</evidence>
<keyword evidence="2 5" id="KW-0548">Nucleotidyltransferase</keyword>
<comment type="catalytic activity">
    <reaction evidence="5">
        <text>phosphoenolpyruvate + GTP + H(+) = enolpyruvoyl-2-diphospho-5'-guanosine + diphosphate</text>
        <dbReference type="Rhea" id="RHEA:30519"/>
        <dbReference type="ChEBI" id="CHEBI:15378"/>
        <dbReference type="ChEBI" id="CHEBI:33019"/>
        <dbReference type="ChEBI" id="CHEBI:37565"/>
        <dbReference type="ChEBI" id="CHEBI:58702"/>
        <dbReference type="ChEBI" id="CHEBI:143701"/>
        <dbReference type="EC" id="2.7.7.105"/>
    </reaction>
</comment>
<evidence type="ECO:0000256" key="1">
    <source>
        <dbReference type="ARBA" id="ARBA00022679"/>
    </source>
</evidence>
<dbReference type="PANTHER" id="PTHR40392">
    <property type="entry name" value="2-PHOSPHO-L-LACTATE GUANYLYLTRANSFERASE"/>
    <property type="match status" value="1"/>
</dbReference>
<dbReference type="EMBL" id="JACHVY010000002">
    <property type="protein sequence ID" value="MBB2901946.1"/>
    <property type="molecule type" value="Genomic_DNA"/>
</dbReference>
<comment type="caution">
    <text evidence="6">The sequence shown here is derived from an EMBL/GenBank/DDBJ whole genome shotgun (WGS) entry which is preliminary data.</text>
</comment>
<dbReference type="InterPro" id="IPR029044">
    <property type="entry name" value="Nucleotide-diphossugar_trans"/>
</dbReference>
<feature type="binding site" evidence="5">
    <location>
        <position position="155"/>
    </location>
    <ligand>
        <name>phosphoenolpyruvate</name>
        <dbReference type="ChEBI" id="CHEBI:58702"/>
    </ligand>
</feature>
<comment type="function">
    <text evidence="5">Guanylyltransferase that catalyzes the activation of phosphoenolpyruvate (PEP) as enolpyruvoyl-2-diphospho-5'-guanosine, via the condensation of PEP with GTP. It is involved in the biosynthesis of coenzyme F420, a hydride carrier cofactor.</text>
</comment>
<dbReference type="HAMAP" id="MF_02114">
    <property type="entry name" value="CofC"/>
    <property type="match status" value="1"/>
</dbReference>
<keyword evidence="3 5" id="KW-0547">Nucleotide-binding</keyword>
<gene>
    <name evidence="5" type="primary">fbiD</name>
    <name evidence="6" type="ORF">FHR75_002761</name>
</gene>
<reference evidence="6 7" key="2">
    <citation type="submission" date="2020-08" db="EMBL/GenBank/DDBJ databases">
        <authorList>
            <person name="Partida-Martinez L."/>
            <person name="Huntemann M."/>
            <person name="Clum A."/>
            <person name="Wang J."/>
            <person name="Palaniappan K."/>
            <person name="Ritter S."/>
            <person name="Chen I.-M."/>
            <person name="Stamatis D."/>
            <person name="Reddy T."/>
            <person name="O'Malley R."/>
            <person name="Daum C."/>
            <person name="Shapiro N."/>
            <person name="Ivanova N."/>
            <person name="Kyrpides N."/>
            <person name="Woyke T."/>
        </authorList>
    </citation>
    <scope>NUCLEOTIDE SEQUENCE [LARGE SCALE GENOMIC DNA]</scope>
    <source>
        <strain evidence="6 7">AS2.23</strain>
    </source>
</reference>
<comment type="pathway">
    <text evidence="5">Cofactor biosynthesis; coenzyme F420 biosynthesis.</text>
</comment>
<dbReference type="GO" id="GO:0043814">
    <property type="term" value="F:phospholactate guanylyltransferase activity"/>
    <property type="evidence" value="ECO:0007669"/>
    <property type="project" value="InterPro"/>
</dbReference>
<proteinExistence type="inferred from homology"/>
<dbReference type="GO" id="GO:0052645">
    <property type="term" value="P:F420-0 metabolic process"/>
    <property type="evidence" value="ECO:0007669"/>
    <property type="project" value="UniProtKB-UniRule"/>
</dbReference>
<reference evidence="6 7" key="1">
    <citation type="submission" date="2020-08" db="EMBL/GenBank/DDBJ databases">
        <title>The Agave Microbiome: Exploring the role of microbial communities in plant adaptations to desert environments.</title>
        <authorList>
            <person name="Partida-Martinez L.P."/>
        </authorList>
    </citation>
    <scope>NUCLEOTIDE SEQUENCE [LARGE SCALE GENOMIC DNA]</scope>
    <source>
        <strain evidence="6 7">AS2.23</strain>
    </source>
</reference>
<comment type="caution">
    <text evidence="5">Lacks conserved residue(s) required for the propagation of feature annotation.</text>
</comment>
<evidence type="ECO:0000256" key="5">
    <source>
        <dbReference type="HAMAP-Rule" id="MF_02114"/>
    </source>
</evidence>
<organism evidence="6 7">
    <name type="scientific">Kineococcus radiotolerans</name>
    <dbReference type="NCBI Taxonomy" id="131568"/>
    <lineage>
        <taxon>Bacteria</taxon>
        <taxon>Bacillati</taxon>
        <taxon>Actinomycetota</taxon>
        <taxon>Actinomycetes</taxon>
        <taxon>Kineosporiales</taxon>
        <taxon>Kineosporiaceae</taxon>
        <taxon>Kineococcus</taxon>
    </lineage>
</organism>
<evidence type="ECO:0000256" key="4">
    <source>
        <dbReference type="ARBA" id="ARBA00023134"/>
    </source>
</evidence>
<keyword evidence="1 5" id="KW-0808">Transferase</keyword>
<dbReference type="Pfam" id="PF01983">
    <property type="entry name" value="CofC"/>
    <property type="match status" value="1"/>
</dbReference>
<dbReference type="InterPro" id="IPR002835">
    <property type="entry name" value="CofC"/>
</dbReference>
<evidence type="ECO:0000313" key="7">
    <source>
        <dbReference type="Proteomes" id="UP000533269"/>
    </source>
</evidence>
<evidence type="ECO:0000313" key="6">
    <source>
        <dbReference type="EMBL" id="MBB2901946.1"/>
    </source>
</evidence>
<dbReference type="PANTHER" id="PTHR40392:SF1">
    <property type="entry name" value="2-PHOSPHO-L-LACTATE GUANYLYLTRANSFERASE"/>
    <property type="match status" value="1"/>
</dbReference>
<evidence type="ECO:0000256" key="3">
    <source>
        <dbReference type="ARBA" id="ARBA00022741"/>
    </source>
</evidence>
<name>A0A7W4TP96_KINRA</name>